<evidence type="ECO:0000259" key="7">
    <source>
        <dbReference type="SMART" id="SM00813"/>
    </source>
</evidence>
<dbReference type="Pfam" id="PF22848">
    <property type="entry name" value="ASD1_dom"/>
    <property type="match status" value="1"/>
</dbReference>
<dbReference type="PANTHER" id="PTHR43576:SF2">
    <property type="entry name" value="INTRACELLULAR EXO-ALPHA-L-ARABINOFURANOSIDASE 2"/>
    <property type="match status" value="1"/>
</dbReference>
<dbReference type="InterPro" id="IPR055235">
    <property type="entry name" value="ASD1_cat"/>
</dbReference>
<dbReference type="GO" id="GO:0046373">
    <property type="term" value="P:L-arabinose metabolic process"/>
    <property type="evidence" value="ECO:0007669"/>
    <property type="project" value="InterPro"/>
</dbReference>
<comment type="catalytic activity">
    <reaction evidence="1">
        <text>Hydrolysis of terminal non-reducing alpha-L-arabinofuranoside residues in alpha-L-arabinosides.</text>
        <dbReference type="EC" id="3.2.1.55"/>
    </reaction>
</comment>
<evidence type="ECO:0000256" key="3">
    <source>
        <dbReference type="ARBA" id="ARBA00012670"/>
    </source>
</evidence>
<evidence type="ECO:0000313" key="8">
    <source>
        <dbReference type="EMBL" id="GCF14150.1"/>
    </source>
</evidence>
<name>A0A4C2ELF4_9EURY</name>
<proteinExistence type="inferred from homology"/>
<keyword evidence="9" id="KW-1185">Reference proteome</keyword>
<accession>A0A4C2ELF4</accession>
<dbReference type="SMART" id="SM00813">
    <property type="entry name" value="Alpha-L-AF_C"/>
    <property type="match status" value="1"/>
</dbReference>
<sequence>MTTLFSHTDSDTPERATVRLDPSRTADREVPAALFGKFGEHLYSPWRVTNALEAQVLYNPTVGSWSFQTREFGADGGRGGIHDPEAIGERIEQYASIHDLPDADRLRAAYDDGTALWWFPYGEAAVETSPDVGTAGDRAQRVEVTESEGQPAGIAQWCYLPVHRTTGFEGRVTLRAPSETTVRVALHSVDGQRETADRGGSLGPTIAETTVAAGAEYETSEFTLEVPESVSTEPGTLFGFSITVDDDDAVIVDRALLSPADHVGTADPEIVDLFADMELPVLRWPGGNFASGYHWQDGVGPVESRPTKPNPAWDGIEPNLFGTDEFLAFCSAVGCDPVICVNAGTGTPEEAARWVEYCNGSTDTEMGALRAEHGHPEPYDVTYWELGNELYGQWQLSWTTPEGYADRFERFREAMTAVDDSIEVLACGNRLTDWNEPTLDALHDGDWLTDHVLVECHADAGTDPVELFNAHSGFAQQLGEEYRRVATTCRDAGLADPRLAVTELQLFTRFDESEDTDDGTLSEDDDAGLLTEETLPGSHSITEAVFDATVVNQCLRGGVVEMVTHSGVGNHGGGIRKQRQRVWADPCFYGQQLGLAVAGGQPVGVDVTCGTYSTDTAFGTDTSQWFGELEPVSDRPVVDAVAVTDATDYDFAAILVHRDAGTGPVEVDVDGGGLLSDVDTVKKRTLTAETMHETNTLDAQDRIAPTEDRVAVVDGTVSLTLPRYSVVTLTVE</sequence>
<gene>
    <name evidence="8" type="ORF">Harman_20850</name>
</gene>
<dbReference type="Gene3D" id="3.20.20.80">
    <property type="entry name" value="Glycosidases"/>
    <property type="match status" value="1"/>
</dbReference>
<dbReference type="AlphaFoldDB" id="A0A4C2ELF4"/>
<dbReference type="InterPro" id="IPR010720">
    <property type="entry name" value="Alpha-L-AF_C"/>
</dbReference>
<feature type="domain" description="Alpha-L-arabinofuranosidase C-terminal" evidence="7">
    <location>
        <begin position="531"/>
        <end position="725"/>
    </location>
</feature>
<dbReference type="GO" id="GO:0046556">
    <property type="term" value="F:alpha-L-arabinofuranosidase activity"/>
    <property type="evidence" value="ECO:0007669"/>
    <property type="project" value="UniProtKB-EC"/>
</dbReference>
<reference evidence="8 9" key="1">
    <citation type="submission" date="2019-02" db="EMBL/GenBank/DDBJ databases">
        <title>Haloarcula mannanilyticum sp. nov., a mannan degrading haloarchaeon isolated from commercial salt.</title>
        <authorList>
            <person name="Enomoto S."/>
            <person name="Shimane Y."/>
            <person name="Kamekura M."/>
            <person name="Ito T."/>
            <person name="Moriya O."/>
            <person name="Ihara K."/>
            <person name="Takahashi-Ando N."/>
            <person name="Fukushima Y."/>
            <person name="Yoshida Y."/>
            <person name="Usama R."/>
            <person name="Takai K."/>
            <person name="Minegishi H."/>
        </authorList>
    </citation>
    <scope>NUCLEOTIDE SEQUENCE [LARGE SCALE GENOMIC DNA]</scope>
    <source>
        <strain evidence="8 9">MD130-1</strain>
    </source>
</reference>
<dbReference type="Pfam" id="PF06964">
    <property type="entry name" value="Alpha-L-AF_C"/>
    <property type="match status" value="1"/>
</dbReference>
<dbReference type="OrthoDB" id="256115at2157"/>
<evidence type="ECO:0000313" key="9">
    <source>
        <dbReference type="Proteomes" id="UP000304382"/>
    </source>
</evidence>
<dbReference type="EC" id="3.2.1.55" evidence="3"/>
<evidence type="ECO:0000256" key="5">
    <source>
        <dbReference type="ARBA" id="ARBA00023277"/>
    </source>
</evidence>
<dbReference type="InterPro" id="IPR017853">
    <property type="entry name" value="GH"/>
</dbReference>
<dbReference type="EMBL" id="BIXZ01000002">
    <property type="protein sequence ID" value="GCF14150.1"/>
    <property type="molecule type" value="Genomic_DNA"/>
</dbReference>
<evidence type="ECO:0000256" key="4">
    <source>
        <dbReference type="ARBA" id="ARBA00022801"/>
    </source>
</evidence>
<dbReference type="InterPro" id="IPR013780">
    <property type="entry name" value="Glyco_hydro_b"/>
</dbReference>
<dbReference type="Proteomes" id="UP000304382">
    <property type="component" value="Unassembled WGS sequence"/>
</dbReference>
<comment type="similarity">
    <text evidence="2">Belongs to the glycosyl hydrolase 51 family.</text>
</comment>
<dbReference type="GO" id="GO:0000272">
    <property type="term" value="P:polysaccharide catabolic process"/>
    <property type="evidence" value="ECO:0007669"/>
    <property type="project" value="TreeGrafter"/>
</dbReference>
<dbReference type="SUPFAM" id="SSF51445">
    <property type="entry name" value="(Trans)glycosidases"/>
    <property type="match status" value="1"/>
</dbReference>
<dbReference type="SUPFAM" id="SSF51011">
    <property type="entry name" value="Glycosyl hydrolase domain"/>
    <property type="match status" value="1"/>
</dbReference>
<evidence type="ECO:0000256" key="2">
    <source>
        <dbReference type="ARBA" id="ARBA00007186"/>
    </source>
</evidence>
<evidence type="ECO:0000256" key="1">
    <source>
        <dbReference type="ARBA" id="ARBA00001462"/>
    </source>
</evidence>
<evidence type="ECO:0000256" key="6">
    <source>
        <dbReference type="ARBA" id="ARBA00023295"/>
    </source>
</evidence>
<keyword evidence="6" id="KW-0326">Glycosidase</keyword>
<organism evidence="8 9">
    <name type="scientific">Haloarcula mannanilytica</name>
    <dbReference type="NCBI Taxonomy" id="2509225"/>
    <lineage>
        <taxon>Archaea</taxon>
        <taxon>Methanobacteriati</taxon>
        <taxon>Methanobacteriota</taxon>
        <taxon>Stenosarchaea group</taxon>
        <taxon>Halobacteria</taxon>
        <taxon>Halobacteriales</taxon>
        <taxon>Haloarculaceae</taxon>
        <taxon>Haloarcula</taxon>
    </lineage>
</organism>
<dbReference type="PANTHER" id="PTHR43576">
    <property type="entry name" value="ALPHA-L-ARABINOFURANOSIDASE C-RELATED"/>
    <property type="match status" value="1"/>
</dbReference>
<comment type="caution">
    <text evidence="8">The sequence shown here is derived from an EMBL/GenBank/DDBJ whole genome shotgun (WGS) entry which is preliminary data.</text>
</comment>
<dbReference type="RefSeq" id="WP_137683722.1">
    <property type="nucleotide sequence ID" value="NZ_BIXZ01000002.1"/>
</dbReference>
<keyword evidence="4" id="KW-0378">Hydrolase</keyword>
<keyword evidence="5" id="KW-0119">Carbohydrate metabolism</keyword>
<protein>
    <recommendedName>
        <fullName evidence="3">non-reducing end alpha-L-arabinofuranosidase</fullName>
        <ecNumber evidence="3">3.2.1.55</ecNumber>
    </recommendedName>
</protein>
<dbReference type="Gene3D" id="2.60.40.1180">
    <property type="entry name" value="Golgi alpha-mannosidase II"/>
    <property type="match status" value="1"/>
</dbReference>